<sequence>MLRKLGMRGRMVVGLIVILGVVLGLKFMGVLPIAADFDQSGKSVSKEQQDSYNLAVEVAEMVKESRVVLIKEMNKMKEGKGDAEQYKMLMENVNQYERMYTEIQAEHNCKYFDICTDTQDTTASLAPLPASDDILGSNREIQATDQLKP</sequence>
<name>A0A177KZ92_9BACI</name>
<keyword evidence="1" id="KW-0472">Membrane</keyword>
<dbReference type="RefSeq" id="WP_063974501.1">
    <property type="nucleotide sequence ID" value="NZ_LQWZ01000007.1"/>
</dbReference>
<accession>A0A177KZ92</accession>
<keyword evidence="1" id="KW-0812">Transmembrane</keyword>
<gene>
    <name evidence="2" type="ORF">AWH48_16835</name>
</gene>
<reference evidence="2 3" key="1">
    <citation type="submission" date="2016-01" db="EMBL/GenBank/DDBJ databases">
        <title>Investigation of taxonomic status of Bacillus aminovorans.</title>
        <authorList>
            <person name="Verma A."/>
            <person name="Pal Y."/>
            <person name="Krishnamurthi S."/>
        </authorList>
    </citation>
    <scope>NUCLEOTIDE SEQUENCE [LARGE SCALE GENOMIC DNA]</scope>
    <source>
        <strain evidence="2 3">DSM 4337</strain>
    </source>
</reference>
<evidence type="ECO:0000256" key="1">
    <source>
        <dbReference type="SAM" id="Phobius"/>
    </source>
</evidence>
<dbReference type="Proteomes" id="UP000077271">
    <property type="component" value="Unassembled WGS sequence"/>
</dbReference>
<evidence type="ECO:0000313" key="2">
    <source>
        <dbReference type="EMBL" id="OAH58663.1"/>
    </source>
</evidence>
<feature type="transmembrane region" description="Helical" evidence="1">
    <location>
        <begin position="12"/>
        <end position="35"/>
    </location>
</feature>
<keyword evidence="1" id="KW-1133">Transmembrane helix</keyword>
<comment type="caution">
    <text evidence="2">The sequence shown here is derived from an EMBL/GenBank/DDBJ whole genome shotgun (WGS) entry which is preliminary data.</text>
</comment>
<dbReference type="EMBL" id="LQWZ01000007">
    <property type="protein sequence ID" value="OAH58663.1"/>
    <property type="molecule type" value="Genomic_DNA"/>
</dbReference>
<evidence type="ECO:0000313" key="3">
    <source>
        <dbReference type="Proteomes" id="UP000077271"/>
    </source>
</evidence>
<protein>
    <submittedName>
        <fullName evidence="2">Uncharacterized protein</fullName>
    </submittedName>
</protein>
<organism evidence="2 3">
    <name type="scientific">Domibacillus aminovorans</name>
    <dbReference type="NCBI Taxonomy" id="29332"/>
    <lineage>
        <taxon>Bacteria</taxon>
        <taxon>Bacillati</taxon>
        <taxon>Bacillota</taxon>
        <taxon>Bacilli</taxon>
        <taxon>Bacillales</taxon>
        <taxon>Bacillaceae</taxon>
        <taxon>Domibacillus</taxon>
    </lineage>
</organism>
<dbReference type="AlphaFoldDB" id="A0A177KZ92"/>
<proteinExistence type="predicted"/>